<organism evidence="2 3">
    <name type="scientific">Sinosporangium siamense</name>
    <dbReference type="NCBI Taxonomy" id="1367973"/>
    <lineage>
        <taxon>Bacteria</taxon>
        <taxon>Bacillati</taxon>
        <taxon>Actinomycetota</taxon>
        <taxon>Actinomycetes</taxon>
        <taxon>Streptosporangiales</taxon>
        <taxon>Streptosporangiaceae</taxon>
        <taxon>Sinosporangium</taxon>
    </lineage>
</organism>
<gene>
    <name evidence="2" type="ORF">Ssi02_75110</name>
</gene>
<keyword evidence="3" id="KW-1185">Reference proteome</keyword>
<name>A0A919RQN5_9ACTN</name>
<feature type="compositionally biased region" description="Polar residues" evidence="1">
    <location>
        <begin position="85"/>
        <end position="100"/>
    </location>
</feature>
<accession>A0A919RQN5</accession>
<protein>
    <submittedName>
        <fullName evidence="2">Uncharacterized protein</fullName>
    </submittedName>
</protein>
<feature type="compositionally biased region" description="Polar residues" evidence="1">
    <location>
        <begin position="1"/>
        <end position="12"/>
    </location>
</feature>
<reference evidence="2" key="1">
    <citation type="submission" date="2021-01" db="EMBL/GenBank/DDBJ databases">
        <title>Whole genome shotgun sequence of Sinosporangium siamense NBRC 109515.</title>
        <authorList>
            <person name="Komaki H."/>
            <person name="Tamura T."/>
        </authorList>
    </citation>
    <scope>NUCLEOTIDE SEQUENCE</scope>
    <source>
        <strain evidence="2">NBRC 109515</strain>
    </source>
</reference>
<feature type="compositionally biased region" description="Basic and acidic residues" evidence="1">
    <location>
        <begin position="35"/>
        <end position="47"/>
    </location>
</feature>
<feature type="compositionally biased region" description="Basic and acidic residues" evidence="1">
    <location>
        <begin position="13"/>
        <end position="23"/>
    </location>
</feature>
<dbReference type="EMBL" id="BOOW01000057">
    <property type="protein sequence ID" value="GII97280.1"/>
    <property type="molecule type" value="Genomic_DNA"/>
</dbReference>
<sequence>MSSSIRRTTPRFTESRKGEEGDNLHLGAEKANPPHRQEARHTLGRAEADRVDRAARIRDAIDRRLAVLQSGTRDCVSAGQGGRSKLTTNLSPGPASSTEL</sequence>
<proteinExistence type="predicted"/>
<evidence type="ECO:0000313" key="2">
    <source>
        <dbReference type="EMBL" id="GII97280.1"/>
    </source>
</evidence>
<dbReference type="AlphaFoldDB" id="A0A919RQN5"/>
<evidence type="ECO:0000313" key="3">
    <source>
        <dbReference type="Proteomes" id="UP000606172"/>
    </source>
</evidence>
<feature type="region of interest" description="Disordered" evidence="1">
    <location>
        <begin position="71"/>
        <end position="100"/>
    </location>
</feature>
<dbReference type="Proteomes" id="UP000606172">
    <property type="component" value="Unassembled WGS sequence"/>
</dbReference>
<comment type="caution">
    <text evidence="2">The sequence shown here is derived from an EMBL/GenBank/DDBJ whole genome shotgun (WGS) entry which is preliminary data.</text>
</comment>
<feature type="region of interest" description="Disordered" evidence="1">
    <location>
        <begin position="1"/>
        <end position="47"/>
    </location>
</feature>
<evidence type="ECO:0000256" key="1">
    <source>
        <dbReference type="SAM" id="MobiDB-lite"/>
    </source>
</evidence>